<dbReference type="SUPFAM" id="SSF47576">
    <property type="entry name" value="Calponin-homology domain, CH-domain"/>
    <property type="match status" value="1"/>
</dbReference>
<evidence type="ECO:0000313" key="12">
    <source>
        <dbReference type="RefSeq" id="XP_065670827.1"/>
    </source>
</evidence>
<evidence type="ECO:0000256" key="4">
    <source>
        <dbReference type="ARBA" id="ARBA00022737"/>
    </source>
</evidence>
<keyword evidence="6" id="KW-0009">Actin-binding</keyword>
<organism evidence="11 12">
    <name type="scientific">Hydra vulgaris</name>
    <name type="common">Hydra</name>
    <name type="synonym">Hydra attenuata</name>
    <dbReference type="NCBI Taxonomy" id="6087"/>
    <lineage>
        <taxon>Eukaryota</taxon>
        <taxon>Metazoa</taxon>
        <taxon>Cnidaria</taxon>
        <taxon>Hydrozoa</taxon>
        <taxon>Hydroidolina</taxon>
        <taxon>Anthoathecata</taxon>
        <taxon>Aplanulata</taxon>
        <taxon>Hydridae</taxon>
        <taxon>Hydra</taxon>
    </lineage>
</organism>
<accession>A0ABM4D913</accession>
<evidence type="ECO:0000256" key="1">
    <source>
        <dbReference type="ARBA" id="ARBA00004245"/>
    </source>
</evidence>
<dbReference type="InterPro" id="IPR001715">
    <property type="entry name" value="CH_dom"/>
</dbReference>
<evidence type="ECO:0000256" key="6">
    <source>
        <dbReference type="ARBA" id="ARBA00023203"/>
    </source>
</evidence>
<evidence type="ECO:0000259" key="10">
    <source>
        <dbReference type="PROSITE" id="PS50021"/>
    </source>
</evidence>
<gene>
    <name evidence="12" type="primary">LOC100197972</name>
</gene>
<evidence type="ECO:0000313" key="11">
    <source>
        <dbReference type="Proteomes" id="UP001652625"/>
    </source>
</evidence>
<evidence type="ECO:0000256" key="5">
    <source>
        <dbReference type="ARBA" id="ARBA00022889"/>
    </source>
</evidence>
<dbReference type="RefSeq" id="XP_065670827.1">
    <property type="nucleotide sequence ID" value="XM_065814755.1"/>
</dbReference>
<dbReference type="CDD" id="cd21306">
    <property type="entry name" value="CH_PARVA_B_rpt2"/>
    <property type="match status" value="1"/>
</dbReference>
<dbReference type="InterPro" id="IPR036872">
    <property type="entry name" value="CH_dom_sf"/>
</dbReference>
<feature type="coiled-coil region" evidence="8">
    <location>
        <begin position="148"/>
        <end position="175"/>
    </location>
</feature>
<name>A0ABM4D913_HYDVU</name>
<dbReference type="Proteomes" id="UP001652625">
    <property type="component" value="Chromosome 12"/>
</dbReference>
<dbReference type="PANTHER" id="PTHR12114">
    <property type="entry name" value="PARVIN"/>
    <property type="match status" value="1"/>
</dbReference>
<dbReference type="GeneID" id="100197972"/>
<evidence type="ECO:0000256" key="9">
    <source>
        <dbReference type="SAM" id="MobiDB-lite"/>
    </source>
</evidence>
<evidence type="ECO:0000256" key="8">
    <source>
        <dbReference type="SAM" id="Coils"/>
    </source>
</evidence>
<keyword evidence="3" id="KW-0963">Cytoplasm</keyword>
<keyword evidence="5" id="KW-0130">Cell adhesion</keyword>
<keyword evidence="7" id="KW-0206">Cytoskeleton</keyword>
<feature type="domain" description="Calponin-homology (CH)" evidence="10">
    <location>
        <begin position="268"/>
        <end position="375"/>
    </location>
</feature>
<comment type="subcellular location">
    <subcellularLocation>
        <location evidence="1">Cytoplasm</location>
        <location evidence="1">Cytoskeleton</location>
    </subcellularLocation>
</comment>
<feature type="region of interest" description="Disordered" evidence="9">
    <location>
        <begin position="1"/>
        <end position="76"/>
    </location>
</feature>
<dbReference type="PIRSF" id="PIRSF039131">
    <property type="entry name" value="Parvin"/>
    <property type="match status" value="1"/>
</dbReference>
<comment type="similarity">
    <text evidence="2">Belongs to the parvin family.</text>
</comment>
<feature type="compositionally biased region" description="Basic and acidic residues" evidence="9">
    <location>
        <begin position="47"/>
        <end position="58"/>
    </location>
</feature>
<dbReference type="Pfam" id="PF00307">
    <property type="entry name" value="CH"/>
    <property type="match status" value="2"/>
</dbReference>
<feature type="compositionally biased region" description="Polar residues" evidence="9">
    <location>
        <begin position="1"/>
        <end position="27"/>
    </location>
</feature>
<dbReference type="Gene3D" id="1.10.418.10">
    <property type="entry name" value="Calponin-like domain"/>
    <property type="match status" value="2"/>
</dbReference>
<sequence length="378" mass="42641">MATTPTSQTGKVSSSTLLPPTTPQRTSTLDKKKSGIIGTLTRRSAKSKKEVAELEEQGRNAIEGPSSPNQEISPDSFFLDEGQERFMVEKSSLDEPKVKELCETLIDWINDVLASERIVVKSLEEDLNDGQILAMLVEKLANIDLGSLTEVTQAVDMQKQKLSQLLDEINKLLALPLIGSQSWNVELIHAKHLPAILHLLVQLARQYNCPYKLPNNVIIQVVVVQKRDGILRSKTVNEDITGNYNDREQRTERDAFDTLFDHAPEKLAVVKKSLQGFVNKHLSKLDLQIQNLDTQFNDGVNFILLIGLLEGYFVPLYQFHMTPQSSHQKVHNVQFSLQLIEDAGLQKPRVLPNDIVDGDLKSTLRVLYTLFTKYKNYK</sequence>
<keyword evidence="4" id="KW-0677">Repeat</keyword>
<dbReference type="PROSITE" id="PS50021">
    <property type="entry name" value="CH"/>
    <property type="match status" value="2"/>
</dbReference>
<evidence type="ECO:0000256" key="3">
    <source>
        <dbReference type="ARBA" id="ARBA00022490"/>
    </source>
</evidence>
<keyword evidence="8" id="KW-0175">Coiled coil</keyword>
<feature type="domain" description="Calponin-homology (CH)" evidence="10">
    <location>
        <begin position="99"/>
        <end position="208"/>
    </location>
</feature>
<evidence type="ECO:0000256" key="2">
    <source>
        <dbReference type="ARBA" id="ARBA00005666"/>
    </source>
</evidence>
<dbReference type="PANTHER" id="PTHR12114:SF4">
    <property type="entry name" value="GH23568P"/>
    <property type="match status" value="1"/>
</dbReference>
<protein>
    <submittedName>
        <fullName evidence="12">Alpha-parvin isoform X2</fullName>
    </submittedName>
</protein>
<dbReference type="SMART" id="SM00033">
    <property type="entry name" value="CH"/>
    <property type="match status" value="1"/>
</dbReference>
<evidence type="ECO:0000256" key="7">
    <source>
        <dbReference type="ARBA" id="ARBA00023212"/>
    </source>
</evidence>
<reference evidence="12" key="1">
    <citation type="submission" date="2025-08" db="UniProtKB">
        <authorList>
            <consortium name="RefSeq"/>
        </authorList>
    </citation>
    <scope>IDENTIFICATION</scope>
</reference>
<keyword evidence="11" id="KW-1185">Reference proteome</keyword>
<dbReference type="InterPro" id="IPR028433">
    <property type="entry name" value="Parvin"/>
</dbReference>
<proteinExistence type="inferred from homology"/>